<feature type="signal peptide" evidence="1">
    <location>
        <begin position="1"/>
        <end position="20"/>
    </location>
</feature>
<name>A0A927B1R3_9BACT</name>
<dbReference type="EMBL" id="JACXAA010000004">
    <property type="protein sequence ID" value="MBD2753964.1"/>
    <property type="molecule type" value="Genomic_DNA"/>
</dbReference>
<evidence type="ECO:0000256" key="1">
    <source>
        <dbReference type="SAM" id="SignalP"/>
    </source>
</evidence>
<dbReference type="RefSeq" id="WP_191039600.1">
    <property type="nucleotide sequence ID" value="NZ_JACXAA010000004.1"/>
</dbReference>
<dbReference type="AlphaFoldDB" id="A0A927B1R3"/>
<keyword evidence="3" id="KW-1185">Reference proteome</keyword>
<dbReference type="Proteomes" id="UP000653797">
    <property type="component" value="Unassembled WGS sequence"/>
</dbReference>
<accession>A0A927B1R3</accession>
<keyword evidence="1" id="KW-0732">Signal</keyword>
<proteinExistence type="predicted"/>
<sequence length="446" mass="49843">MRLIIHKLILLFSISSFFTAQSTAQNQDLQLTYQYSLFDVYHIQDRYTNNPSCITSRTETGGEAGYTKVEERTESAVDYSPSGVPYLVPGNKIRKEVKVPSTYYSYRVFTNTCSEYAKVKAIRKIRLTTGQTMYEDASFWVKPGATEQKTIKYVDDYNSQTAEIGSVIAYKNPLNIDSDAHNTYVNSVINSDKGTLVVTPTSTETRISLEPGDKVIIRAEGSVRLGMFAGYGGPNGIGGFATYSTTTNAKHGSLIYRFGGSDWTFLGSSNTLTVHKPGYLSLAVNDNSTDDDEGQFIVNYEIIRATSTSASMFNSLPQSCSDLEKIANFNKKDLDTYLANNSFTSAGEKDGIKFLKREGDDDELALGFKKDYLNHKNILVFATDSEERYQKIKNSLSVEGYVYTRNEDKVDIYKKTAKRSQSSFNIEIGIRIEDDIYTVILVTSNN</sequence>
<gene>
    <name evidence="2" type="ORF">IC230_13740</name>
</gene>
<feature type="chain" id="PRO_5037531936" evidence="1">
    <location>
        <begin position="21"/>
        <end position="446"/>
    </location>
</feature>
<protein>
    <submittedName>
        <fullName evidence="2">Uncharacterized protein</fullName>
    </submittedName>
</protein>
<organism evidence="2 3">
    <name type="scientific">Spirosoma validum</name>
    <dbReference type="NCBI Taxonomy" id="2771355"/>
    <lineage>
        <taxon>Bacteria</taxon>
        <taxon>Pseudomonadati</taxon>
        <taxon>Bacteroidota</taxon>
        <taxon>Cytophagia</taxon>
        <taxon>Cytophagales</taxon>
        <taxon>Cytophagaceae</taxon>
        <taxon>Spirosoma</taxon>
    </lineage>
</organism>
<comment type="caution">
    <text evidence="2">The sequence shown here is derived from an EMBL/GenBank/DDBJ whole genome shotgun (WGS) entry which is preliminary data.</text>
</comment>
<reference evidence="2" key="1">
    <citation type="submission" date="2020-09" db="EMBL/GenBank/DDBJ databases">
        <authorList>
            <person name="Kim M.K."/>
        </authorList>
    </citation>
    <scope>NUCLEOTIDE SEQUENCE</scope>
    <source>
        <strain evidence="2">BT704</strain>
    </source>
</reference>
<evidence type="ECO:0000313" key="3">
    <source>
        <dbReference type="Proteomes" id="UP000653797"/>
    </source>
</evidence>
<dbReference type="Gene3D" id="2.60.120.430">
    <property type="entry name" value="Galactose-binding lectin"/>
    <property type="match status" value="1"/>
</dbReference>
<evidence type="ECO:0000313" key="2">
    <source>
        <dbReference type="EMBL" id="MBD2753964.1"/>
    </source>
</evidence>